<sequence>MPKKKAEVRLLFTNGKEAVFTIEYEEGDARLQPIYYLGGEEKETSSIENKVIQVGNKAYRTKYIIFAEILEEQEGSSLGAYV</sequence>
<organism evidence="1 2">
    <name type="scientific">candidate division KSB3 bacterium</name>
    <dbReference type="NCBI Taxonomy" id="2044937"/>
    <lineage>
        <taxon>Bacteria</taxon>
        <taxon>candidate division KSB3</taxon>
    </lineage>
</organism>
<evidence type="ECO:0000313" key="2">
    <source>
        <dbReference type="Proteomes" id="UP000649604"/>
    </source>
</evidence>
<dbReference type="EMBL" id="WJJP01000546">
    <property type="protein sequence ID" value="MBD3326238.1"/>
    <property type="molecule type" value="Genomic_DNA"/>
</dbReference>
<proteinExistence type="predicted"/>
<gene>
    <name evidence="1" type="ORF">GF339_16745</name>
</gene>
<name>A0A9D5JXZ4_9BACT</name>
<accession>A0A9D5JXZ4</accession>
<comment type="caution">
    <text evidence="1">The sequence shown here is derived from an EMBL/GenBank/DDBJ whole genome shotgun (WGS) entry which is preliminary data.</text>
</comment>
<dbReference type="Proteomes" id="UP000649604">
    <property type="component" value="Unassembled WGS sequence"/>
</dbReference>
<protein>
    <submittedName>
        <fullName evidence="1">Uncharacterized protein</fullName>
    </submittedName>
</protein>
<reference evidence="1" key="1">
    <citation type="submission" date="2019-11" db="EMBL/GenBank/DDBJ databases">
        <title>Microbial mats filling the niche in hypersaline microbial mats.</title>
        <authorList>
            <person name="Wong H.L."/>
            <person name="Macleod F.I."/>
            <person name="White R.A. III"/>
            <person name="Burns B.P."/>
        </authorList>
    </citation>
    <scope>NUCLEOTIDE SEQUENCE</scope>
    <source>
        <strain evidence="1">Rbin_158</strain>
    </source>
</reference>
<evidence type="ECO:0000313" key="1">
    <source>
        <dbReference type="EMBL" id="MBD3326238.1"/>
    </source>
</evidence>
<dbReference type="AlphaFoldDB" id="A0A9D5JXZ4"/>